<organism evidence="1 2">
    <name type="scientific">Cotonvirus japonicus</name>
    <dbReference type="NCBI Taxonomy" id="2811091"/>
    <lineage>
        <taxon>Viruses</taxon>
        <taxon>Varidnaviria</taxon>
        <taxon>Bamfordvirae</taxon>
        <taxon>Nucleocytoviricota</taxon>
        <taxon>Megaviricetes</taxon>
        <taxon>Imitervirales</taxon>
        <taxon>Mimiviridae</taxon>
        <taxon>Megamimivirinae</taxon>
        <taxon>Cotonvirus</taxon>
        <taxon>Cotonvirus japonicum</taxon>
    </lineage>
</organism>
<accession>A0ABM7NQS4</accession>
<evidence type="ECO:0000313" key="2">
    <source>
        <dbReference type="Proteomes" id="UP001321479"/>
    </source>
</evidence>
<reference evidence="1 2" key="1">
    <citation type="submission" date="2021-02" db="EMBL/GenBank/DDBJ databases">
        <title>Cotonvirus japonicus, which uses Golgi apparatus of host cells for its virion factory, phylogenetically links tailed tupanvirus and icosahedral mimivirus.</title>
        <authorList>
            <person name="Takahashi H."/>
            <person name="Fukaya S."/>
            <person name="Song C."/>
            <person name="Murata K."/>
            <person name="Takemura M."/>
        </authorList>
    </citation>
    <scope>NUCLEOTIDE SEQUENCE [LARGE SCALE GENOMIC DNA]</scope>
</reference>
<dbReference type="Proteomes" id="UP001321479">
    <property type="component" value="Segment"/>
</dbReference>
<sequence>MVISDFIHVQNEGVCFPKISRTKDLNHKTYDFFDKKKHPKKYVDNTDALFLIKRARNSFLSHTKLKDKHMKKKYLTELSSEQIKIHFYLSRDKKFYCFYFNITDDDAVFFYVFGIIEKSTGKHLMFVREFWSGSFDACYIKHNAFDYYTGDKYMEKTNRRTLPVTLSNNTKEILDDNHKPLDIIDSLEDYFLTLYEELSELN</sequence>
<protein>
    <submittedName>
        <fullName evidence="1">Uncharacterized protein</fullName>
    </submittedName>
</protein>
<evidence type="ECO:0000313" key="1">
    <source>
        <dbReference type="EMBL" id="BCS82512.1"/>
    </source>
</evidence>
<proteinExistence type="predicted"/>
<dbReference type="RefSeq" id="YP_010841120.1">
    <property type="nucleotide sequence ID" value="NC_079139.1"/>
</dbReference>
<dbReference type="GeneID" id="80557717"/>
<name>A0ABM7NQS4_9VIRU</name>
<dbReference type="EMBL" id="AP024483">
    <property type="protein sequence ID" value="BCS82512.1"/>
    <property type="molecule type" value="Genomic_DNA"/>
</dbReference>
<keyword evidence="2" id="KW-1185">Reference proteome</keyword>